<evidence type="ECO:0000313" key="1">
    <source>
        <dbReference type="EMBL" id="KAJ8341490.1"/>
    </source>
</evidence>
<dbReference type="Proteomes" id="UP001152622">
    <property type="component" value="Chromosome 15"/>
</dbReference>
<keyword evidence="2" id="KW-1185">Reference proteome</keyword>
<gene>
    <name evidence="1" type="ORF">SKAU_G00337810</name>
</gene>
<evidence type="ECO:0000313" key="2">
    <source>
        <dbReference type="Proteomes" id="UP001152622"/>
    </source>
</evidence>
<protein>
    <submittedName>
        <fullName evidence="1">Uncharacterized protein</fullName>
    </submittedName>
</protein>
<accession>A0A9Q1II78</accession>
<reference evidence="1" key="1">
    <citation type="journal article" date="2023" name="Science">
        <title>Genome structures resolve the early diversification of teleost fishes.</title>
        <authorList>
            <person name="Parey E."/>
            <person name="Louis A."/>
            <person name="Montfort J."/>
            <person name="Bouchez O."/>
            <person name="Roques C."/>
            <person name="Iampietro C."/>
            <person name="Lluch J."/>
            <person name="Castinel A."/>
            <person name="Donnadieu C."/>
            <person name="Desvignes T."/>
            <person name="Floi Bucao C."/>
            <person name="Jouanno E."/>
            <person name="Wen M."/>
            <person name="Mejri S."/>
            <person name="Dirks R."/>
            <person name="Jansen H."/>
            <person name="Henkel C."/>
            <person name="Chen W.J."/>
            <person name="Zahm M."/>
            <person name="Cabau C."/>
            <person name="Klopp C."/>
            <person name="Thompson A.W."/>
            <person name="Robinson-Rechavi M."/>
            <person name="Braasch I."/>
            <person name="Lecointre G."/>
            <person name="Bobe J."/>
            <person name="Postlethwait J.H."/>
            <person name="Berthelot C."/>
            <person name="Roest Crollius H."/>
            <person name="Guiguen Y."/>
        </authorList>
    </citation>
    <scope>NUCLEOTIDE SEQUENCE</scope>
    <source>
        <strain evidence="1">WJC10195</strain>
    </source>
</reference>
<comment type="caution">
    <text evidence="1">The sequence shown here is derived from an EMBL/GenBank/DDBJ whole genome shotgun (WGS) entry which is preliminary data.</text>
</comment>
<dbReference type="AlphaFoldDB" id="A0A9Q1II78"/>
<name>A0A9Q1II78_SYNKA</name>
<sequence length="75" mass="8653">MQGEGRQRGRRSVGACRGLHYDMATVRTTGMTIRHKISDTFIAYCRLSDRTITKGFLNIKGQVWEWKLHLSGLWV</sequence>
<dbReference type="EMBL" id="JAINUF010000015">
    <property type="protein sequence ID" value="KAJ8341490.1"/>
    <property type="molecule type" value="Genomic_DNA"/>
</dbReference>
<proteinExistence type="predicted"/>
<organism evidence="1 2">
    <name type="scientific">Synaphobranchus kaupii</name>
    <name type="common">Kaup's arrowtooth eel</name>
    <dbReference type="NCBI Taxonomy" id="118154"/>
    <lineage>
        <taxon>Eukaryota</taxon>
        <taxon>Metazoa</taxon>
        <taxon>Chordata</taxon>
        <taxon>Craniata</taxon>
        <taxon>Vertebrata</taxon>
        <taxon>Euteleostomi</taxon>
        <taxon>Actinopterygii</taxon>
        <taxon>Neopterygii</taxon>
        <taxon>Teleostei</taxon>
        <taxon>Anguilliformes</taxon>
        <taxon>Synaphobranchidae</taxon>
        <taxon>Synaphobranchus</taxon>
    </lineage>
</organism>